<dbReference type="Proteomes" id="UP001596037">
    <property type="component" value="Unassembled WGS sequence"/>
</dbReference>
<dbReference type="Gene3D" id="2.60.40.1890">
    <property type="entry name" value="PCu(A)C copper chaperone"/>
    <property type="match status" value="1"/>
</dbReference>
<dbReference type="RefSeq" id="WP_376849097.1">
    <property type="nucleotide sequence ID" value="NZ_JBHSMF010000005.1"/>
</dbReference>
<dbReference type="Pfam" id="PF04314">
    <property type="entry name" value="PCuAC"/>
    <property type="match status" value="1"/>
</dbReference>
<feature type="domain" description="YncI copper-binding" evidence="2">
    <location>
        <begin position="80"/>
        <end position="149"/>
    </location>
</feature>
<dbReference type="InterPro" id="IPR036182">
    <property type="entry name" value="PCuAC_sf"/>
</dbReference>
<proteinExistence type="predicted"/>
<dbReference type="PANTHER" id="PTHR36302">
    <property type="entry name" value="BLR7088 PROTEIN"/>
    <property type="match status" value="1"/>
</dbReference>
<evidence type="ECO:0000313" key="4">
    <source>
        <dbReference type="Proteomes" id="UP001596037"/>
    </source>
</evidence>
<organism evidence="3 4">
    <name type="scientific">Caenimonas terrae</name>
    <dbReference type="NCBI Taxonomy" id="696074"/>
    <lineage>
        <taxon>Bacteria</taxon>
        <taxon>Pseudomonadati</taxon>
        <taxon>Pseudomonadota</taxon>
        <taxon>Betaproteobacteria</taxon>
        <taxon>Burkholderiales</taxon>
        <taxon>Comamonadaceae</taxon>
        <taxon>Caenimonas</taxon>
    </lineage>
</organism>
<keyword evidence="4" id="KW-1185">Reference proteome</keyword>
<dbReference type="SUPFAM" id="SSF110087">
    <property type="entry name" value="DR1885-like metal-binding protein"/>
    <property type="match status" value="1"/>
</dbReference>
<reference evidence="4" key="1">
    <citation type="journal article" date="2019" name="Int. J. Syst. Evol. Microbiol.">
        <title>The Global Catalogue of Microorganisms (GCM) 10K type strain sequencing project: providing services to taxonomists for standard genome sequencing and annotation.</title>
        <authorList>
            <consortium name="The Broad Institute Genomics Platform"/>
            <consortium name="The Broad Institute Genome Sequencing Center for Infectious Disease"/>
            <person name="Wu L."/>
            <person name="Ma J."/>
        </authorList>
    </citation>
    <scope>NUCLEOTIDE SEQUENCE [LARGE SCALE GENOMIC DNA]</scope>
    <source>
        <strain evidence="4">CCUG 57401</strain>
    </source>
</reference>
<gene>
    <name evidence="3" type="ORF">ACFPOE_05925</name>
</gene>
<dbReference type="InterPro" id="IPR038507">
    <property type="entry name" value="YcnI-like_sf"/>
</dbReference>
<dbReference type="EMBL" id="JBHSMF010000005">
    <property type="protein sequence ID" value="MFC5497064.1"/>
    <property type="molecule type" value="Genomic_DNA"/>
</dbReference>
<dbReference type="Gene3D" id="2.60.40.2230">
    <property type="entry name" value="Uncharacterised protein YcnI-like PF07987, DUF1775"/>
    <property type="match status" value="1"/>
</dbReference>
<sequence length="289" mass="30143">MNTSFKTLCSLALCFAAPAFAHVSLQHASADAGSSYQAVLRVGHGCDGSPTTAVSVQLPAGFADPQPQPKAGWTLERRGNEVTWTAADKQSALPAHARTEFTIAGKLPATPGPLWLKVRQTCEQGRIDWGDVPARGTSTEGMKTPAVLLLVQAPAAVKVEQGWVRPSVPGQQGTGGYMLLTAREGQRLVGVSSPVAGVAEIHEMKMEGEVMKMRPAGPVELPAGKTVELKPGGLHLMLMDLKQPLAAGSSVPVTLVLKDGHGVESRVETQLVVGQAAPGAAPAADVHKH</sequence>
<dbReference type="PANTHER" id="PTHR36302:SF1">
    <property type="entry name" value="COPPER CHAPERONE PCU(A)C"/>
    <property type="match status" value="1"/>
</dbReference>
<dbReference type="CDD" id="cd08545">
    <property type="entry name" value="YcnI_like"/>
    <property type="match status" value="1"/>
</dbReference>
<accession>A0ABW0NDQ5</accession>
<evidence type="ECO:0000313" key="3">
    <source>
        <dbReference type="EMBL" id="MFC5497064.1"/>
    </source>
</evidence>
<dbReference type="InterPro" id="IPR058248">
    <property type="entry name" value="Lxx211020-like"/>
</dbReference>
<evidence type="ECO:0000256" key="1">
    <source>
        <dbReference type="SAM" id="SignalP"/>
    </source>
</evidence>
<comment type="caution">
    <text evidence="3">The sequence shown here is derived from an EMBL/GenBank/DDBJ whole genome shotgun (WGS) entry which is preliminary data.</text>
</comment>
<keyword evidence="1" id="KW-0732">Signal</keyword>
<dbReference type="Pfam" id="PF07987">
    <property type="entry name" value="DUF1775"/>
    <property type="match status" value="2"/>
</dbReference>
<evidence type="ECO:0000259" key="2">
    <source>
        <dbReference type="Pfam" id="PF07987"/>
    </source>
</evidence>
<feature type="chain" id="PRO_5046164042" evidence="1">
    <location>
        <begin position="22"/>
        <end position="289"/>
    </location>
</feature>
<protein>
    <submittedName>
        <fullName evidence="3">Copper chaperone PCu(A)C</fullName>
    </submittedName>
</protein>
<feature type="domain" description="YncI copper-binding" evidence="2">
    <location>
        <begin position="22"/>
        <end position="76"/>
    </location>
</feature>
<feature type="signal peptide" evidence="1">
    <location>
        <begin position="1"/>
        <end position="21"/>
    </location>
</feature>
<dbReference type="InterPro" id="IPR007410">
    <property type="entry name" value="LpqE-like"/>
</dbReference>
<dbReference type="InterPro" id="IPR012533">
    <property type="entry name" value="YcnI-copper_dom"/>
</dbReference>
<name>A0ABW0NDQ5_9BURK</name>